<dbReference type="InterPro" id="IPR001932">
    <property type="entry name" value="PPM-type_phosphatase-like_dom"/>
</dbReference>
<dbReference type="SUPFAM" id="SSF81606">
    <property type="entry name" value="PP2C-like"/>
    <property type="match status" value="1"/>
</dbReference>
<organism evidence="2 3">
    <name type="scientific">Nostocoides vanveenii</name>
    <dbReference type="NCBI Taxonomy" id="330835"/>
    <lineage>
        <taxon>Bacteria</taxon>
        <taxon>Bacillati</taxon>
        <taxon>Actinomycetota</taxon>
        <taxon>Actinomycetes</taxon>
        <taxon>Micrococcales</taxon>
        <taxon>Intrasporangiaceae</taxon>
        <taxon>Nostocoides</taxon>
    </lineage>
</organism>
<feature type="domain" description="PPM-type phosphatase" evidence="1">
    <location>
        <begin position="5"/>
        <end position="236"/>
    </location>
</feature>
<dbReference type="Proteomes" id="UP001501475">
    <property type="component" value="Unassembled WGS sequence"/>
</dbReference>
<dbReference type="SMART" id="SM00331">
    <property type="entry name" value="PP2C_SIG"/>
    <property type="match status" value="1"/>
</dbReference>
<dbReference type="PANTHER" id="PTHR47992">
    <property type="entry name" value="PROTEIN PHOSPHATASE"/>
    <property type="match status" value="1"/>
</dbReference>
<evidence type="ECO:0000313" key="2">
    <source>
        <dbReference type="EMBL" id="GAA1744576.1"/>
    </source>
</evidence>
<sequence length="263" mass="27824">MVGVHAGAATDVGRVREVNEDAVLVGEWLFAIADGMGGQAAGEVASRLVVESLARGDCASLSGDSVRQLILDASVAIGDYGRTNPDSHGLGTTVAGFAVIPGPSNLLAVFHVGDSRVYRLNERCLERLTTDHSEVTEFLEAGHVSPEEARHHPSRHVLTRAIVEELPPQPEIRMVPAGPGDRWMIASDGLTGEVEEAEIEAILRRHASPQECADALVSAALAAGGHDNVSVVVADLAFGDDYHGDLAVTAPRAVRRQNEEHQS</sequence>
<dbReference type="InterPro" id="IPR015655">
    <property type="entry name" value="PP2C"/>
</dbReference>
<proteinExistence type="predicted"/>
<protein>
    <recommendedName>
        <fullName evidence="1">PPM-type phosphatase domain-containing protein</fullName>
    </recommendedName>
</protein>
<dbReference type="CDD" id="cd00143">
    <property type="entry name" value="PP2Cc"/>
    <property type="match status" value="1"/>
</dbReference>
<evidence type="ECO:0000313" key="3">
    <source>
        <dbReference type="Proteomes" id="UP001501475"/>
    </source>
</evidence>
<dbReference type="InterPro" id="IPR036457">
    <property type="entry name" value="PPM-type-like_dom_sf"/>
</dbReference>
<comment type="caution">
    <text evidence="2">The sequence shown here is derived from an EMBL/GenBank/DDBJ whole genome shotgun (WGS) entry which is preliminary data.</text>
</comment>
<dbReference type="Gene3D" id="3.60.40.10">
    <property type="entry name" value="PPM-type phosphatase domain"/>
    <property type="match status" value="1"/>
</dbReference>
<evidence type="ECO:0000259" key="1">
    <source>
        <dbReference type="PROSITE" id="PS51746"/>
    </source>
</evidence>
<accession>A0ABN2JZB1</accession>
<name>A0ABN2JZB1_9MICO</name>
<dbReference type="Pfam" id="PF13672">
    <property type="entry name" value="PP2C_2"/>
    <property type="match status" value="1"/>
</dbReference>
<dbReference type="SMART" id="SM00332">
    <property type="entry name" value="PP2Cc"/>
    <property type="match status" value="1"/>
</dbReference>
<dbReference type="PROSITE" id="PS51746">
    <property type="entry name" value="PPM_2"/>
    <property type="match status" value="1"/>
</dbReference>
<keyword evidence="3" id="KW-1185">Reference proteome</keyword>
<dbReference type="EMBL" id="BAAAPN010000003">
    <property type="protein sequence ID" value="GAA1744576.1"/>
    <property type="molecule type" value="Genomic_DNA"/>
</dbReference>
<gene>
    <name evidence="2" type="ORF">GCM10009810_01530</name>
</gene>
<reference evidence="2 3" key="1">
    <citation type="journal article" date="2019" name="Int. J. Syst. Evol. Microbiol.">
        <title>The Global Catalogue of Microorganisms (GCM) 10K type strain sequencing project: providing services to taxonomists for standard genome sequencing and annotation.</title>
        <authorList>
            <consortium name="The Broad Institute Genomics Platform"/>
            <consortium name="The Broad Institute Genome Sequencing Center for Infectious Disease"/>
            <person name="Wu L."/>
            <person name="Ma J."/>
        </authorList>
    </citation>
    <scope>NUCLEOTIDE SEQUENCE [LARGE SCALE GENOMIC DNA]</scope>
    <source>
        <strain evidence="2 3">JCM 15591</strain>
    </source>
</reference>